<evidence type="ECO:0000313" key="4">
    <source>
        <dbReference type="Proteomes" id="UP000604046"/>
    </source>
</evidence>
<reference evidence="3" key="1">
    <citation type="submission" date="2021-02" db="EMBL/GenBank/DDBJ databases">
        <authorList>
            <person name="Dougan E. K."/>
            <person name="Rhodes N."/>
            <person name="Thang M."/>
            <person name="Chan C."/>
        </authorList>
    </citation>
    <scope>NUCLEOTIDE SEQUENCE</scope>
</reference>
<proteinExistence type="predicted"/>
<feature type="region of interest" description="Disordered" evidence="1">
    <location>
        <begin position="130"/>
        <end position="190"/>
    </location>
</feature>
<keyword evidence="2" id="KW-0732">Signal</keyword>
<sequence length="319" mass="34044">MATGRLAALLSLGLCCLCSADQAIAERAGRQEPLALWATVMHNSSGQAAPTYASMAGSDPASGKDWKSKPKQQVAAWNNSMQHTYHTYIPGSYQAFPTKVASIRADTAASNKEQSFHDYSSSYGSLGKLGIAQSKHGHGKHADAHSDASHKTSHDANGAATHGDSEDYHHFMPDFLPQGSGGDKGSSSGFGHMHEDYKKYMNGYDTNGPSNKYVPNLDRLREDEHSDFIPSGYGQQPAAAEKRRSQGGPQPSGPTAQDAVEDSSGAGQTDRWSLGGYMHRTGWKHQLSGVIPSFVPGEFASAQPTLGFGPIPDSDEYAL</sequence>
<comment type="caution">
    <text evidence="3">The sequence shown here is derived from an EMBL/GenBank/DDBJ whole genome shotgun (WGS) entry which is preliminary data.</text>
</comment>
<dbReference type="EMBL" id="CAJNDS010002706">
    <property type="protein sequence ID" value="CAE7569255.1"/>
    <property type="molecule type" value="Genomic_DNA"/>
</dbReference>
<accession>A0A812UJX7</accession>
<name>A0A812UJX7_9DINO</name>
<feature type="compositionally biased region" description="Basic and acidic residues" evidence="1">
    <location>
        <begin position="140"/>
        <end position="154"/>
    </location>
</feature>
<dbReference type="OrthoDB" id="428233at2759"/>
<gene>
    <name evidence="3" type="ORF">SNAT2548_LOCUS32368</name>
</gene>
<feature type="chain" id="PRO_5032590087" evidence="2">
    <location>
        <begin position="21"/>
        <end position="319"/>
    </location>
</feature>
<protein>
    <submittedName>
        <fullName evidence="3">Uncharacterized protein</fullName>
    </submittedName>
</protein>
<evidence type="ECO:0000256" key="2">
    <source>
        <dbReference type="SAM" id="SignalP"/>
    </source>
</evidence>
<organism evidence="3 4">
    <name type="scientific">Symbiodinium natans</name>
    <dbReference type="NCBI Taxonomy" id="878477"/>
    <lineage>
        <taxon>Eukaryota</taxon>
        <taxon>Sar</taxon>
        <taxon>Alveolata</taxon>
        <taxon>Dinophyceae</taxon>
        <taxon>Suessiales</taxon>
        <taxon>Symbiodiniaceae</taxon>
        <taxon>Symbiodinium</taxon>
    </lineage>
</organism>
<feature type="region of interest" description="Disordered" evidence="1">
    <location>
        <begin position="226"/>
        <end position="273"/>
    </location>
</feature>
<feature type="signal peptide" evidence="2">
    <location>
        <begin position="1"/>
        <end position="20"/>
    </location>
</feature>
<dbReference type="Proteomes" id="UP000604046">
    <property type="component" value="Unassembled WGS sequence"/>
</dbReference>
<feature type="compositionally biased region" description="Basic and acidic residues" evidence="1">
    <location>
        <begin position="163"/>
        <end position="172"/>
    </location>
</feature>
<evidence type="ECO:0000256" key="1">
    <source>
        <dbReference type="SAM" id="MobiDB-lite"/>
    </source>
</evidence>
<keyword evidence="4" id="KW-1185">Reference proteome</keyword>
<evidence type="ECO:0000313" key="3">
    <source>
        <dbReference type="EMBL" id="CAE7569255.1"/>
    </source>
</evidence>
<dbReference type="AlphaFoldDB" id="A0A812UJX7"/>